<sequence>MMLAEELKRIKKALQHEENSTSSLATLTDKEVKLVHEIKRQTSKNNRNNLTRTASYLDFFNRNRAIEWSFLAHMVSRNAGWNMTDLQGSLLGNLLTEEQKQYFFSVLERANWLIFQDAYPQLLLFEKSIQSGTNLFHLFPHFGVSRFMKVIWEQYVNYKNPRLLTIALIINEQSYIEKRIIQNKNNKATILETVEEKTQDLLELSHILFPYKPGYFIGQTVHHFSSLEERILLGKRLYHLLFDEEYFLSIYQLALEVPHTGSRHDFMPDMFYYDYQQKKHPSQYYSPLLENAWSTLEQKPAEMNDWYNDWKIIHYLKEAEHPIKADITDEYYHTLKKMELAIDVKNALIK</sequence>
<organism evidence="1 2">
    <name type="scientific">Gracilibacillus pellucidus</name>
    <dbReference type="NCBI Taxonomy" id="3095368"/>
    <lineage>
        <taxon>Bacteria</taxon>
        <taxon>Bacillati</taxon>
        <taxon>Bacillota</taxon>
        <taxon>Bacilli</taxon>
        <taxon>Bacillales</taxon>
        <taxon>Bacillaceae</taxon>
        <taxon>Gracilibacillus</taxon>
    </lineage>
</organism>
<comment type="caution">
    <text evidence="1">The sequence shown here is derived from an EMBL/GenBank/DDBJ whole genome shotgun (WGS) entry which is preliminary data.</text>
</comment>
<reference evidence="1" key="1">
    <citation type="submission" date="2023-11" db="EMBL/GenBank/DDBJ databases">
        <title>Gracilibacillus pellucida a moderately halophilic bacterium isolated from saline soil in Xinjiang province.</title>
        <authorList>
            <person name="Zhang Z."/>
            <person name="Tan F."/>
            <person name="Wang Y."/>
            <person name="Xia M."/>
        </authorList>
    </citation>
    <scope>NUCLEOTIDE SEQUENCE</scope>
    <source>
        <strain evidence="1">S3-1-1</strain>
    </source>
</reference>
<dbReference type="Proteomes" id="UP001277972">
    <property type="component" value="Unassembled WGS sequence"/>
</dbReference>
<accession>A0ACC6M4M2</accession>
<evidence type="ECO:0000313" key="1">
    <source>
        <dbReference type="EMBL" id="MDX8045913.1"/>
    </source>
</evidence>
<proteinExistence type="predicted"/>
<evidence type="ECO:0000313" key="2">
    <source>
        <dbReference type="Proteomes" id="UP001277972"/>
    </source>
</evidence>
<gene>
    <name evidence="1" type="ORF">SH601_07895</name>
</gene>
<name>A0ACC6M4M2_9BACI</name>
<keyword evidence="2" id="KW-1185">Reference proteome</keyword>
<protein>
    <submittedName>
        <fullName evidence="1">DUF2515 family protein</fullName>
    </submittedName>
</protein>
<dbReference type="EMBL" id="JAWZSR010000004">
    <property type="protein sequence ID" value="MDX8045913.1"/>
    <property type="molecule type" value="Genomic_DNA"/>
</dbReference>